<gene>
    <name evidence="1" type="ORF">E0H58_35275</name>
</gene>
<comment type="caution">
    <text evidence="1">The sequence shown here is derived from an EMBL/GenBank/DDBJ whole genome shotgun (WGS) entry which is preliminary data.</text>
</comment>
<sequence length="139" mass="15633">MADEKDPEDRLPVFLFLDESGTAPTDPLTMVGATAYHDVARAEAAIIDAYGRALGDASLWHRSSKRRRFSEVGFHFTEDSESVRNTFLSALDSIDYRAYAAYSRNDAQTQHDRPHCGNVRHVAVKRPCSIPRLQAHCRI</sequence>
<proteinExistence type="predicted"/>
<accession>A0ABY1ZUX4</accession>
<evidence type="ECO:0008006" key="3">
    <source>
        <dbReference type="Google" id="ProtNLM"/>
    </source>
</evidence>
<dbReference type="Proteomes" id="UP000292385">
    <property type="component" value="Unassembled WGS sequence"/>
</dbReference>
<dbReference type="EMBL" id="SJJY01000010">
    <property type="protein sequence ID" value="TCC18087.1"/>
    <property type="molecule type" value="Genomic_DNA"/>
</dbReference>
<evidence type="ECO:0000313" key="2">
    <source>
        <dbReference type="Proteomes" id="UP000292385"/>
    </source>
</evidence>
<evidence type="ECO:0000313" key="1">
    <source>
        <dbReference type="EMBL" id="TCC18087.1"/>
    </source>
</evidence>
<organism evidence="1 2">
    <name type="scientific">Kribbella speibonae</name>
    <dbReference type="NCBI Taxonomy" id="1572660"/>
    <lineage>
        <taxon>Bacteria</taxon>
        <taxon>Bacillati</taxon>
        <taxon>Actinomycetota</taxon>
        <taxon>Actinomycetes</taxon>
        <taxon>Propionibacteriales</taxon>
        <taxon>Kribbellaceae</taxon>
        <taxon>Kribbella</taxon>
    </lineage>
</organism>
<reference evidence="1 2" key="1">
    <citation type="submission" date="2019-02" db="EMBL/GenBank/DDBJ databases">
        <title>Kribbella capetownensis sp. nov. and Kribbella speibonae sp. nov., isolated from soil.</title>
        <authorList>
            <person name="Curtis S.M."/>
            <person name="Norton I."/>
            <person name="Everest G.J."/>
            <person name="Meyers P.R."/>
        </authorList>
    </citation>
    <scope>NUCLEOTIDE SEQUENCE [LARGE SCALE GENOMIC DNA]</scope>
    <source>
        <strain evidence="1 2">SK5</strain>
    </source>
</reference>
<name>A0ABY1ZUX4_9ACTN</name>
<protein>
    <recommendedName>
        <fullName evidence="3">DUF3800 domain-containing protein</fullName>
    </recommendedName>
</protein>
<keyword evidence="2" id="KW-1185">Reference proteome</keyword>